<dbReference type="OMA" id="DAIKWKV"/>
<protein>
    <recommendedName>
        <fullName evidence="4">HTH TFE/IIEalpha-type domain-containing protein</fullName>
    </recommendedName>
</protein>
<dbReference type="GO" id="GO:0006367">
    <property type="term" value="P:transcription initiation at RNA polymerase II promoter"/>
    <property type="evidence" value="ECO:0007669"/>
    <property type="project" value="InterPro"/>
</dbReference>
<dbReference type="Proteomes" id="UP000009131">
    <property type="component" value="Unassembled WGS sequence"/>
</dbReference>
<keyword evidence="6" id="KW-1185">Reference proteome</keyword>
<feature type="compositionally biased region" description="Polar residues" evidence="3">
    <location>
        <begin position="320"/>
        <end position="342"/>
    </location>
</feature>
<reference evidence="5 6" key="1">
    <citation type="journal article" date="2011" name="J. Gen. Appl. Microbiol.">
        <title>Draft genome sequencing of the enigmatic basidiomycete Mixia osmundae.</title>
        <authorList>
            <person name="Nishida H."/>
            <person name="Nagatsuka Y."/>
            <person name="Sugiyama J."/>
        </authorList>
    </citation>
    <scope>NUCLEOTIDE SEQUENCE [LARGE SCALE GENOMIC DNA]</scope>
    <source>
        <strain evidence="6">CBS 9802 / IAM 14324 / JCM 22182 / KY 12970</strain>
    </source>
</reference>
<evidence type="ECO:0000313" key="6">
    <source>
        <dbReference type="Proteomes" id="UP000009131"/>
    </source>
</evidence>
<dbReference type="InterPro" id="IPR039997">
    <property type="entry name" value="TFE"/>
</dbReference>
<reference evidence="5 6" key="2">
    <citation type="journal article" date="2012" name="Open Biol.">
        <title>Characteristics of nucleosomes and linker DNA regions on the genome of the basidiomycete Mixia osmundae revealed by mono- and dinucleosome mapping.</title>
        <authorList>
            <person name="Nishida H."/>
            <person name="Kondo S."/>
            <person name="Matsumoto T."/>
            <person name="Suzuki Y."/>
            <person name="Yoshikawa H."/>
            <person name="Taylor T.D."/>
            <person name="Sugiyama J."/>
        </authorList>
    </citation>
    <scope>NUCLEOTIDE SEQUENCE [LARGE SCALE GENOMIC DNA]</scope>
    <source>
        <strain evidence="6">CBS 9802 / IAM 14324 / JCM 22182 / KY 12970</strain>
    </source>
</reference>
<feature type="compositionally biased region" description="Basic and acidic residues" evidence="3">
    <location>
        <begin position="296"/>
        <end position="306"/>
    </location>
</feature>
<evidence type="ECO:0000256" key="2">
    <source>
        <dbReference type="ARBA" id="ARBA00023163"/>
    </source>
</evidence>
<feature type="region of interest" description="Disordered" evidence="3">
    <location>
        <begin position="280"/>
        <end position="306"/>
    </location>
</feature>
<keyword evidence="2" id="KW-0804">Transcription</keyword>
<comment type="caution">
    <text evidence="5">The sequence shown here is derived from an EMBL/GenBank/DDBJ whole genome shotgun (WGS) entry which is preliminary data.</text>
</comment>
<feature type="compositionally biased region" description="Acidic residues" evidence="3">
    <location>
        <begin position="364"/>
        <end position="377"/>
    </location>
</feature>
<dbReference type="SMART" id="SM00531">
    <property type="entry name" value="TFIIE"/>
    <property type="match status" value="1"/>
</dbReference>
<dbReference type="PROSITE" id="PS51344">
    <property type="entry name" value="HTH_TFE_IIE"/>
    <property type="match status" value="1"/>
</dbReference>
<evidence type="ECO:0000313" key="5">
    <source>
        <dbReference type="EMBL" id="GAA96021.1"/>
    </source>
</evidence>
<feature type="compositionally biased region" description="Polar residues" evidence="3">
    <location>
        <begin position="280"/>
        <end position="293"/>
    </location>
</feature>
<dbReference type="HOGENOM" id="CLU_035744_0_1_1"/>
<dbReference type="OrthoDB" id="361102at2759"/>
<dbReference type="InterPro" id="IPR024550">
    <property type="entry name" value="TFIIEa/SarR/Rpc3_HTH_dom"/>
</dbReference>
<feature type="domain" description="HTH TFE/IIEalpha-type" evidence="4">
    <location>
        <begin position="8"/>
        <end position="99"/>
    </location>
</feature>
<dbReference type="AlphaFoldDB" id="G7DZL1"/>
<name>G7DZL1_MIXOS</name>
<dbReference type="STRING" id="764103.G7DZL1"/>
<evidence type="ECO:0000256" key="3">
    <source>
        <dbReference type="SAM" id="MobiDB-lite"/>
    </source>
</evidence>
<dbReference type="Pfam" id="PF02002">
    <property type="entry name" value="TFIIE_alpha"/>
    <property type="match status" value="1"/>
</dbReference>
<sequence>MSEAPLPARQLVKYVARCFYTGYPVVILDFLTQQPVIKDEDLAALLGVTRSEMVKHMSKLLGQRLACAYARNEVRPGGLKAVERTYYFIDYKLFIDVVKLRLYKIGQRITAISGNAIESQGWYCPRCKANYKIEDAGDLLSYSGQMICTVTGCETQVIDNGSAEENKKHQKTQARLQAQTAVIQDWLRKTDTMTLPAFDVANWLAINMPVRGSASELPDAQGGAQASEIRIEMGAAGLNAAQKAALAAAEELKAQQNALPVWIAESTVAGLDATAQSAASTSENALASPTSPLKSPEGKQDAKPAADAEYEAYYARMQARDSSNTMQSPDVASPTRSAQSSIAYGKRPLFDAPDAADAKRSRIEEEEEDSDSDAPPEETDHADSLMVVVDGEEHPFQTVVDSQALQDAMRPDEYDAFMEIYASQS</sequence>
<dbReference type="PANTHER" id="PTHR13097:SF7">
    <property type="entry name" value="GENERAL TRANSCRIPTION FACTOR IIE SUBUNIT 1"/>
    <property type="match status" value="1"/>
</dbReference>
<evidence type="ECO:0000259" key="4">
    <source>
        <dbReference type="PROSITE" id="PS51344"/>
    </source>
</evidence>
<gene>
    <name evidence="5" type="primary">Mo02681</name>
    <name evidence="5" type="ORF">E5Q_02681</name>
</gene>
<dbReference type="PANTHER" id="PTHR13097">
    <property type="entry name" value="TRANSCRIPTION INITIATION FACTOR IIE, ALPHA SUBUNIT"/>
    <property type="match status" value="1"/>
</dbReference>
<dbReference type="EMBL" id="BABT02000071">
    <property type="protein sequence ID" value="GAA96021.1"/>
    <property type="molecule type" value="Genomic_DNA"/>
</dbReference>
<dbReference type="InParanoid" id="G7DZL1"/>
<feature type="region of interest" description="Disordered" evidence="3">
    <location>
        <begin position="320"/>
        <end position="389"/>
    </location>
</feature>
<dbReference type="InterPro" id="IPR002853">
    <property type="entry name" value="TFIIE_asu"/>
</dbReference>
<keyword evidence="1" id="KW-0805">Transcription regulation</keyword>
<evidence type="ECO:0000256" key="1">
    <source>
        <dbReference type="ARBA" id="ARBA00023015"/>
    </source>
</evidence>
<dbReference type="GO" id="GO:0005673">
    <property type="term" value="C:transcription factor TFIIE complex"/>
    <property type="evidence" value="ECO:0007669"/>
    <property type="project" value="TreeGrafter"/>
</dbReference>
<proteinExistence type="predicted"/>
<organism evidence="5 6">
    <name type="scientific">Mixia osmundae (strain CBS 9802 / IAM 14324 / JCM 22182 / KY 12970)</name>
    <dbReference type="NCBI Taxonomy" id="764103"/>
    <lineage>
        <taxon>Eukaryota</taxon>
        <taxon>Fungi</taxon>
        <taxon>Dikarya</taxon>
        <taxon>Basidiomycota</taxon>
        <taxon>Pucciniomycotina</taxon>
        <taxon>Mixiomycetes</taxon>
        <taxon>Mixiales</taxon>
        <taxon>Mixiaceae</taxon>
        <taxon>Mixia</taxon>
    </lineage>
</organism>
<dbReference type="RefSeq" id="XP_014565746.1">
    <property type="nucleotide sequence ID" value="XM_014710260.1"/>
</dbReference>
<dbReference type="eggNOG" id="KOG2593">
    <property type="taxonomic scope" value="Eukaryota"/>
</dbReference>
<dbReference type="FunCoup" id="G7DZL1">
    <property type="interactions" value="331"/>
</dbReference>
<dbReference type="InterPro" id="IPR017919">
    <property type="entry name" value="TFIIE/TFIIEa_HTH"/>
</dbReference>
<accession>G7DZL1</accession>